<dbReference type="Pfam" id="PF06910">
    <property type="entry name" value="MEA1"/>
    <property type="match status" value="1"/>
</dbReference>
<dbReference type="PANTHER" id="PTHR37175:SF1">
    <property type="entry name" value="CONSTANS-LIKE PROTEIN-RELATED"/>
    <property type="match status" value="1"/>
</dbReference>
<dbReference type="Proteomes" id="UP000827721">
    <property type="component" value="Unassembled WGS sequence"/>
</dbReference>
<keyword evidence="3" id="KW-1185">Reference proteome</keyword>
<proteinExistence type="predicted"/>
<comment type="caution">
    <text evidence="2">The sequence shown here is derived from an EMBL/GenBank/DDBJ whole genome shotgun (WGS) entry which is preliminary data.</text>
</comment>
<dbReference type="EMBL" id="JAFEMO010000013">
    <property type="protein sequence ID" value="KAH7550530.1"/>
    <property type="molecule type" value="Genomic_DNA"/>
</dbReference>
<evidence type="ECO:0000313" key="2">
    <source>
        <dbReference type="EMBL" id="KAH7550530.1"/>
    </source>
</evidence>
<accession>A0ABQ8H9C9</accession>
<organism evidence="2 3">
    <name type="scientific">Xanthoceras sorbifolium</name>
    <dbReference type="NCBI Taxonomy" id="99658"/>
    <lineage>
        <taxon>Eukaryota</taxon>
        <taxon>Viridiplantae</taxon>
        <taxon>Streptophyta</taxon>
        <taxon>Embryophyta</taxon>
        <taxon>Tracheophyta</taxon>
        <taxon>Spermatophyta</taxon>
        <taxon>Magnoliopsida</taxon>
        <taxon>eudicotyledons</taxon>
        <taxon>Gunneridae</taxon>
        <taxon>Pentapetalae</taxon>
        <taxon>rosids</taxon>
        <taxon>malvids</taxon>
        <taxon>Sapindales</taxon>
        <taxon>Sapindaceae</taxon>
        <taxon>Xanthoceroideae</taxon>
        <taxon>Xanthoceras</taxon>
    </lineage>
</organism>
<feature type="region of interest" description="Disordered" evidence="1">
    <location>
        <begin position="130"/>
        <end position="179"/>
    </location>
</feature>
<evidence type="ECO:0000313" key="3">
    <source>
        <dbReference type="Proteomes" id="UP000827721"/>
    </source>
</evidence>
<sequence length="230" mass="25508">MVAHRERSGLSAEEVQESNLLLLEGEIFRDSVVSKNGRHEETEALKAGIAIFPASTSHQWSSGRIVPCHEINGGSDSDASLDDTPEYYQPISAVDHDEEDSDLDPVNSDVCNTDSHILPNGYHDVEEAEDGVSSMHINDDVPEEKSSSSEEEEEEYDESAIARAFGEDENRRNAPLTPENATRVMQAMRGVSFGGSAPDWINRIPEDRWMDQLRLIRQPPRTASSSNVQN</sequence>
<protein>
    <submittedName>
        <fullName evidence="2">Uncharacterized protein</fullName>
    </submittedName>
</protein>
<feature type="compositionally biased region" description="Acidic residues" evidence="1">
    <location>
        <begin position="149"/>
        <end position="158"/>
    </location>
</feature>
<feature type="compositionally biased region" description="Basic and acidic residues" evidence="1">
    <location>
        <begin position="137"/>
        <end position="148"/>
    </location>
</feature>
<reference evidence="2 3" key="1">
    <citation type="submission" date="2021-02" db="EMBL/GenBank/DDBJ databases">
        <title>Plant Genome Project.</title>
        <authorList>
            <person name="Zhang R.-G."/>
        </authorList>
    </citation>
    <scope>NUCLEOTIDE SEQUENCE [LARGE SCALE GENOMIC DNA]</scope>
    <source>
        <tissue evidence="2">Leaves</tissue>
    </source>
</reference>
<dbReference type="PANTHER" id="PTHR37175">
    <property type="entry name" value="BNAA08G28800D PROTEIN"/>
    <property type="match status" value="1"/>
</dbReference>
<name>A0ABQ8H9C9_9ROSI</name>
<evidence type="ECO:0000256" key="1">
    <source>
        <dbReference type="SAM" id="MobiDB-lite"/>
    </source>
</evidence>
<gene>
    <name evidence="2" type="ORF">JRO89_XS13G0210500</name>
</gene>